<dbReference type="Proteomes" id="UP000280228">
    <property type="component" value="Chromosome"/>
</dbReference>
<evidence type="ECO:0000313" key="2">
    <source>
        <dbReference type="Proteomes" id="UP000280228"/>
    </source>
</evidence>
<reference evidence="1 2" key="1">
    <citation type="submission" date="2018-12" db="EMBL/GenBank/DDBJ databases">
        <title>Persistence of Moraxella catarrhalis in Chronic Obstructive Pulmonary Disease and Regulation of the Hag/MID Adhesin.</title>
        <authorList>
            <person name="Murphy T."/>
            <person name="Zhao X."/>
            <person name="Vyas G."/>
            <person name="Aluvathingal J."/>
            <person name="Nadendla S."/>
            <person name="Tallon L."/>
            <person name="Tettelin H."/>
        </authorList>
    </citation>
    <scope>NUCLEOTIDE SEQUENCE [LARGE SCALE GENOMIC DNA]</scope>
    <source>
        <strain evidence="1 2">46P58B1</strain>
    </source>
</reference>
<protein>
    <submittedName>
        <fullName evidence="1">Uncharacterized protein</fullName>
    </submittedName>
</protein>
<dbReference type="EMBL" id="CP034662">
    <property type="protein sequence ID" value="AZQ93147.1"/>
    <property type="molecule type" value="Genomic_DNA"/>
</dbReference>
<dbReference type="AlphaFoldDB" id="A0A3Q9GFW1"/>
<gene>
    <name evidence="1" type="ORF">EJK53_1775</name>
</gene>
<evidence type="ECO:0000313" key="1">
    <source>
        <dbReference type="EMBL" id="AZQ93147.1"/>
    </source>
</evidence>
<sequence>MDGVNECACGGVGSAFSSGGFGCCLGLRFVCKFTQCFYS</sequence>
<proteinExistence type="predicted"/>
<accession>A0A3Q9GFW1</accession>
<name>A0A3Q9GFW1_MORCA</name>
<organism evidence="1 2">
    <name type="scientific">Moraxella catarrhalis</name>
    <name type="common">Branhamella catarrhalis</name>
    <dbReference type="NCBI Taxonomy" id="480"/>
    <lineage>
        <taxon>Bacteria</taxon>
        <taxon>Pseudomonadati</taxon>
        <taxon>Pseudomonadota</taxon>
        <taxon>Gammaproteobacteria</taxon>
        <taxon>Moraxellales</taxon>
        <taxon>Moraxellaceae</taxon>
        <taxon>Moraxella</taxon>
    </lineage>
</organism>